<dbReference type="InterPro" id="IPR036047">
    <property type="entry name" value="F-box-like_dom_sf"/>
</dbReference>
<dbReference type="OrthoDB" id="2898185at2759"/>
<organism evidence="2 3">
    <name type="scientific">Exidia glandulosa HHB12029</name>
    <dbReference type="NCBI Taxonomy" id="1314781"/>
    <lineage>
        <taxon>Eukaryota</taxon>
        <taxon>Fungi</taxon>
        <taxon>Dikarya</taxon>
        <taxon>Basidiomycota</taxon>
        <taxon>Agaricomycotina</taxon>
        <taxon>Agaricomycetes</taxon>
        <taxon>Auriculariales</taxon>
        <taxon>Exidiaceae</taxon>
        <taxon>Exidia</taxon>
    </lineage>
</organism>
<dbReference type="Gene3D" id="3.80.10.10">
    <property type="entry name" value="Ribonuclease Inhibitor"/>
    <property type="match status" value="1"/>
</dbReference>
<gene>
    <name evidence="2" type="ORF">EXIGLDRAFT_834019</name>
</gene>
<proteinExistence type="predicted"/>
<dbReference type="InterPro" id="IPR032675">
    <property type="entry name" value="LRR_dom_sf"/>
</dbReference>
<keyword evidence="3" id="KW-1185">Reference proteome</keyword>
<dbReference type="AlphaFoldDB" id="A0A166AWU3"/>
<feature type="domain" description="F-box" evidence="1">
    <location>
        <begin position="71"/>
        <end position="120"/>
    </location>
</feature>
<dbReference type="SUPFAM" id="SSF81383">
    <property type="entry name" value="F-box domain"/>
    <property type="match status" value="1"/>
</dbReference>
<dbReference type="Proteomes" id="UP000077266">
    <property type="component" value="Unassembled WGS sequence"/>
</dbReference>
<reference evidence="2 3" key="1">
    <citation type="journal article" date="2016" name="Mol. Biol. Evol.">
        <title>Comparative Genomics of Early-Diverging Mushroom-Forming Fungi Provides Insights into the Origins of Lignocellulose Decay Capabilities.</title>
        <authorList>
            <person name="Nagy L.G."/>
            <person name="Riley R."/>
            <person name="Tritt A."/>
            <person name="Adam C."/>
            <person name="Daum C."/>
            <person name="Floudas D."/>
            <person name="Sun H."/>
            <person name="Yadav J.S."/>
            <person name="Pangilinan J."/>
            <person name="Larsson K.H."/>
            <person name="Matsuura K."/>
            <person name="Barry K."/>
            <person name="Labutti K."/>
            <person name="Kuo R."/>
            <person name="Ohm R.A."/>
            <person name="Bhattacharya S.S."/>
            <person name="Shirouzu T."/>
            <person name="Yoshinaga Y."/>
            <person name="Martin F.M."/>
            <person name="Grigoriev I.V."/>
            <person name="Hibbett D.S."/>
        </authorList>
    </citation>
    <scope>NUCLEOTIDE SEQUENCE [LARGE SCALE GENOMIC DNA]</scope>
    <source>
        <strain evidence="2 3">HHB12029</strain>
    </source>
</reference>
<protein>
    <recommendedName>
        <fullName evidence="1">F-box domain-containing protein</fullName>
    </recommendedName>
</protein>
<evidence type="ECO:0000313" key="3">
    <source>
        <dbReference type="Proteomes" id="UP000077266"/>
    </source>
</evidence>
<dbReference type="InterPro" id="IPR001810">
    <property type="entry name" value="F-box_dom"/>
</dbReference>
<dbReference type="EMBL" id="KV425950">
    <property type="protein sequence ID" value="KZV95859.1"/>
    <property type="molecule type" value="Genomic_DNA"/>
</dbReference>
<evidence type="ECO:0000313" key="2">
    <source>
        <dbReference type="EMBL" id="KZV95859.1"/>
    </source>
</evidence>
<sequence length="542" mass="60359">MDISRELGIELSPSIADSLRVVLNTASIGTVDEVVPPDVMFAKHDVERSLEAVLSAIRRRRNRKALINAFPVEVLSTIFRFYAGSLRLEDRSLRNVVLHVCHHWRQVALADCVLWREVHITSSRADEILADLLTRTRSVSLAVDVTLSAVANDGIMICTPPDRCARAGAVIAQHLDRIESLILSFNDTQAHPLLSALTVPAPRLHRLGLYLDVDHSEGQWLDIPRSIFQRVTGPVRRLHLENIRPPDRRHFLLPGLEELCLTGNETALSVPSMDDMFAACPQLKAASFMQLKFDSIEEFSSQKWRCPTLGAVSLDNLETKTTIHLLGHLPLAKIPSLTLHCFSPEPRLRDLLIPLFNLDSFAHPPDFISVRGDFPEDDVRVEVRDGSFARIVAVSVRSDAGAHEPWETLLRVLQDQKLFAGVKHLHISVGMWPGVLRGFTASHTLRVLTLEVAEDTLLQFQPCIPVEGATAFYCPALELLNITSPQPTSLGAYLLLAFLELSIRYGAERLECLTLDNVSVEPGPAFDAALDHVCKVEFVNRM</sequence>
<dbReference type="Pfam" id="PF12937">
    <property type="entry name" value="F-box-like"/>
    <property type="match status" value="1"/>
</dbReference>
<evidence type="ECO:0000259" key="1">
    <source>
        <dbReference type="Pfam" id="PF12937"/>
    </source>
</evidence>
<dbReference type="InParanoid" id="A0A166AWU3"/>
<accession>A0A166AWU3</accession>
<name>A0A166AWU3_EXIGL</name>